<accession>X1LQ07</accession>
<proteinExistence type="predicted"/>
<gene>
    <name evidence="1" type="ORF">S06H3_21277</name>
</gene>
<organism evidence="1">
    <name type="scientific">marine sediment metagenome</name>
    <dbReference type="NCBI Taxonomy" id="412755"/>
    <lineage>
        <taxon>unclassified sequences</taxon>
        <taxon>metagenomes</taxon>
        <taxon>ecological metagenomes</taxon>
    </lineage>
</organism>
<protein>
    <submittedName>
        <fullName evidence="1">Uncharacterized protein</fullName>
    </submittedName>
</protein>
<name>X1LQ07_9ZZZZ</name>
<dbReference type="EMBL" id="BARV01011150">
    <property type="protein sequence ID" value="GAI04450.1"/>
    <property type="molecule type" value="Genomic_DNA"/>
</dbReference>
<comment type="caution">
    <text evidence="1">The sequence shown here is derived from an EMBL/GenBank/DDBJ whole genome shotgun (WGS) entry which is preliminary data.</text>
</comment>
<sequence>MVSIATSRIRRRPNSLALGREYEKIVTKQLSCLYGITLHVYQDARRQLLVGESREGYEIKLDQHIPRTNRVSIEVGEKARLRAGSFVASGIMRDDNTLFYAHGFWEFCWLFHKSDLRQYYYQASPPIIDGSGKGGGKGEDSGHLP</sequence>
<reference evidence="1" key="1">
    <citation type="journal article" date="2014" name="Front. Microbiol.">
        <title>High frequency of phylogenetically diverse reductive dehalogenase-homologous genes in deep subseafloor sedimentary metagenomes.</title>
        <authorList>
            <person name="Kawai M."/>
            <person name="Futagami T."/>
            <person name="Toyoda A."/>
            <person name="Takaki Y."/>
            <person name="Nishi S."/>
            <person name="Hori S."/>
            <person name="Arai W."/>
            <person name="Tsubouchi T."/>
            <person name="Morono Y."/>
            <person name="Uchiyama I."/>
            <person name="Ito T."/>
            <person name="Fujiyama A."/>
            <person name="Inagaki F."/>
            <person name="Takami H."/>
        </authorList>
    </citation>
    <scope>NUCLEOTIDE SEQUENCE</scope>
    <source>
        <strain evidence="1">Expedition CK06-06</strain>
    </source>
</reference>
<evidence type="ECO:0000313" key="1">
    <source>
        <dbReference type="EMBL" id="GAI04450.1"/>
    </source>
</evidence>
<dbReference type="AlphaFoldDB" id="X1LQ07"/>